<feature type="region of interest" description="Disordered" evidence="1">
    <location>
        <begin position="1"/>
        <end position="62"/>
    </location>
</feature>
<reference evidence="2 3" key="1">
    <citation type="submission" date="2024-02" db="EMBL/GenBank/DDBJ databases">
        <title>A draft genome for the cacao thread blight pathogen Marasmius crinis-equi.</title>
        <authorList>
            <person name="Cohen S.P."/>
            <person name="Baruah I.K."/>
            <person name="Amoako-Attah I."/>
            <person name="Bukari Y."/>
            <person name="Meinhardt L.W."/>
            <person name="Bailey B.A."/>
        </authorList>
    </citation>
    <scope>NUCLEOTIDE SEQUENCE [LARGE SCALE GENOMIC DNA]</scope>
    <source>
        <strain evidence="2 3">GH-76</strain>
    </source>
</reference>
<dbReference type="Proteomes" id="UP001465976">
    <property type="component" value="Unassembled WGS sequence"/>
</dbReference>
<evidence type="ECO:0000313" key="3">
    <source>
        <dbReference type="Proteomes" id="UP001465976"/>
    </source>
</evidence>
<feature type="region of interest" description="Disordered" evidence="1">
    <location>
        <begin position="278"/>
        <end position="577"/>
    </location>
</feature>
<dbReference type="EMBL" id="JBAHYK010000013">
    <property type="protein sequence ID" value="KAL0581291.1"/>
    <property type="molecule type" value="Genomic_DNA"/>
</dbReference>
<organism evidence="2 3">
    <name type="scientific">Marasmius crinis-equi</name>
    <dbReference type="NCBI Taxonomy" id="585013"/>
    <lineage>
        <taxon>Eukaryota</taxon>
        <taxon>Fungi</taxon>
        <taxon>Dikarya</taxon>
        <taxon>Basidiomycota</taxon>
        <taxon>Agaricomycotina</taxon>
        <taxon>Agaricomycetes</taxon>
        <taxon>Agaricomycetidae</taxon>
        <taxon>Agaricales</taxon>
        <taxon>Marasmiineae</taxon>
        <taxon>Marasmiaceae</taxon>
        <taxon>Marasmius</taxon>
    </lineage>
</organism>
<feature type="compositionally biased region" description="Basic residues" evidence="1">
    <location>
        <begin position="208"/>
        <end position="220"/>
    </location>
</feature>
<feature type="compositionally biased region" description="Low complexity" evidence="1">
    <location>
        <begin position="328"/>
        <end position="347"/>
    </location>
</feature>
<evidence type="ECO:0000313" key="2">
    <source>
        <dbReference type="EMBL" id="KAL0581291.1"/>
    </source>
</evidence>
<feature type="compositionally biased region" description="Polar residues" evidence="1">
    <location>
        <begin position="511"/>
        <end position="538"/>
    </location>
</feature>
<feature type="compositionally biased region" description="Pro residues" evidence="1">
    <location>
        <begin position="288"/>
        <end position="299"/>
    </location>
</feature>
<gene>
    <name evidence="2" type="ORF">V5O48_000774</name>
</gene>
<feature type="compositionally biased region" description="Low complexity" evidence="1">
    <location>
        <begin position="10"/>
        <end position="20"/>
    </location>
</feature>
<accession>A0ABR3G1H3</accession>
<feature type="compositionally biased region" description="Low complexity" evidence="1">
    <location>
        <begin position="371"/>
        <end position="432"/>
    </location>
</feature>
<keyword evidence="3" id="KW-1185">Reference proteome</keyword>
<feature type="region of interest" description="Disordered" evidence="1">
    <location>
        <begin position="198"/>
        <end position="221"/>
    </location>
</feature>
<comment type="caution">
    <text evidence="2">The sequence shown here is derived from an EMBL/GenBank/DDBJ whole genome shotgun (WGS) entry which is preliminary data.</text>
</comment>
<protein>
    <submittedName>
        <fullName evidence="2">Uncharacterized protein</fullName>
    </submittedName>
</protein>
<proteinExistence type="predicted"/>
<evidence type="ECO:0000256" key="1">
    <source>
        <dbReference type="SAM" id="MobiDB-lite"/>
    </source>
</evidence>
<feature type="compositionally biased region" description="Basic and acidic residues" evidence="1">
    <location>
        <begin position="21"/>
        <end position="31"/>
    </location>
</feature>
<sequence>MSRRAHIPSKSHSSSSLGSHTHIDKETKRGDTQIFRVPDLPSRVRPPSILAETDSGWASTPDFPTEPVVLINSSQLRPPEDRVEWSSLTQPPEVQHLQKQGETVASHRIISTVFAEPPSPASTSSTIPTKHNRPVSRSRLPLADCDKSRHQNNGHHSSTTQLEEGEASSEYFTKLNDMIKKASVDVELKQKSIKESAKVSGKALNGKGKAKGKGRDRRKTCSGGLVLEGRIEKRGLLAIHGTGLGGSDEKLMGKGKEVDRQLPVLVADKCNAMDVDVDPVMAMDVDPRPPPSPPAPPPKTNEKPDTLPVHSRRPTQPSPDSRFEPPRSVASGSSCRPVSSSDSRQSGKSARHQAIQLALSSAPNEESRTRASLSKGGSSSKPNSSSSTSSAPAPPTFFAGSSSSASSLASPVSFSFEASSRNGSSRRSSSARSDYDSVYGSMPVQEPQKRSPGIPKREFVPSPTPDVPGFIHSRGEEKQGRKPQPACDRPQPQAGKRSGPPTLGMKRPHNLPSNPAVQTSQPRFSAPFQRTASGGTRQENIRRALEAEPGPVKKKKEEDLDGPDIHEGRADSSGYSALDISLDSEMLGELNQIEDRLTQESKN</sequence>
<name>A0ABR3G1H3_9AGAR</name>
<feature type="compositionally biased region" description="Basic and acidic residues" evidence="1">
    <location>
        <begin position="555"/>
        <end position="570"/>
    </location>
</feature>
<feature type="region of interest" description="Disordered" evidence="1">
    <location>
        <begin position="114"/>
        <end position="166"/>
    </location>
</feature>